<accession>A0A9Q3E6N9</accession>
<keyword evidence="3" id="KW-1185">Reference proteome</keyword>
<protein>
    <submittedName>
        <fullName evidence="2">Uncharacterized protein</fullName>
    </submittedName>
</protein>
<sequence length="172" mass="18806">MPKPLHQLEFSQYKANCQSKTKSPSNHMPTSYQSSISPSKFNSSGTPTSNPSQQAFTLSLCSRADHSRWGYCHNHGKNPPILVHGISILTQFMANWPLVVLNGLWATPRIPSQFSTSPNNWPIPLILGALAHPHGFGGSGLNGLFGIFRPPTALRPAVCRPHTMGLFRPLLA</sequence>
<evidence type="ECO:0000256" key="1">
    <source>
        <dbReference type="SAM" id="MobiDB-lite"/>
    </source>
</evidence>
<dbReference type="Proteomes" id="UP000765509">
    <property type="component" value="Unassembled WGS sequence"/>
</dbReference>
<reference evidence="2" key="1">
    <citation type="submission" date="2021-03" db="EMBL/GenBank/DDBJ databases">
        <title>Draft genome sequence of rust myrtle Austropuccinia psidii MF-1, a brazilian biotype.</title>
        <authorList>
            <person name="Quecine M.C."/>
            <person name="Pachon D.M.R."/>
            <person name="Bonatelli M.L."/>
            <person name="Correr F.H."/>
            <person name="Franceschini L.M."/>
            <person name="Leite T.F."/>
            <person name="Margarido G.R.A."/>
            <person name="Almeida C.A."/>
            <person name="Ferrarezi J.A."/>
            <person name="Labate C.A."/>
        </authorList>
    </citation>
    <scope>NUCLEOTIDE SEQUENCE</scope>
    <source>
        <strain evidence="2">MF-1</strain>
    </source>
</reference>
<dbReference type="AlphaFoldDB" id="A0A9Q3E6N9"/>
<organism evidence="2 3">
    <name type="scientific">Austropuccinia psidii MF-1</name>
    <dbReference type="NCBI Taxonomy" id="1389203"/>
    <lineage>
        <taxon>Eukaryota</taxon>
        <taxon>Fungi</taxon>
        <taxon>Dikarya</taxon>
        <taxon>Basidiomycota</taxon>
        <taxon>Pucciniomycotina</taxon>
        <taxon>Pucciniomycetes</taxon>
        <taxon>Pucciniales</taxon>
        <taxon>Sphaerophragmiaceae</taxon>
        <taxon>Austropuccinia</taxon>
    </lineage>
</organism>
<feature type="region of interest" description="Disordered" evidence="1">
    <location>
        <begin position="16"/>
        <end position="52"/>
    </location>
</feature>
<name>A0A9Q3E6N9_9BASI</name>
<evidence type="ECO:0000313" key="2">
    <source>
        <dbReference type="EMBL" id="MBW0513635.1"/>
    </source>
</evidence>
<dbReference type="EMBL" id="AVOT02023554">
    <property type="protein sequence ID" value="MBW0513635.1"/>
    <property type="molecule type" value="Genomic_DNA"/>
</dbReference>
<proteinExistence type="predicted"/>
<comment type="caution">
    <text evidence="2">The sequence shown here is derived from an EMBL/GenBank/DDBJ whole genome shotgun (WGS) entry which is preliminary data.</text>
</comment>
<evidence type="ECO:0000313" key="3">
    <source>
        <dbReference type="Proteomes" id="UP000765509"/>
    </source>
</evidence>
<gene>
    <name evidence="2" type="ORF">O181_053350</name>
</gene>